<accession>A0A3G1KYC6</accession>
<organism evidence="1 2">
    <name type="scientific">Formimonas warabiya</name>
    <dbReference type="NCBI Taxonomy" id="1761012"/>
    <lineage>
        <taxon>Bacteria</taxon>
        <taxon>Bacillati</taxon>
        <taxon>Bacillota</taxon>
        <taxon>Clostridia</taxon>
        <taxon>Eubacteriales</taxon>
        <taxon>Peptococcaceae</taxon>
        <taxon>Candidatus Formimonas</taxon>
    </lineage>
</organism>
<keyword evidence="2" id="KW-1185">Reference proteome</keyword>
<dbReference type="EMBL" id="CP017634">
    <property type="protein sequence ID" value="ATW27215.1"/>
    <property type="molecule type" value="Genomic_DNA"/>
</dbReference>
<dbReference type="Pfam" id="PF09338">
    <property type="entry name" value="Gly_reductase"/>
    <property type="match status" value="1"/>
</dbReference>
<dbReference type="AlphaFoldDB" id="A0A3G1KYC6"/>
<name>A0A3G1KYC6_FORW1</name>
<dbReference type="InterPro" id="IPR015417">
    <property type="entry name" value="Gly_reductase_pB_sua/b"/>
</dbReference>
<evidence type="ECO:0008006" key="3">
    <source>
        <dbReference type="Google" id="ProtNLM"/>
    </source>
</evidence>
<sequence length="419" mass="44760">MSLRLNFFPVKEVAIGEKAGWTDGRLDINLDDVRTQIMKDAHVKQVCFDLVHPGESTRVIHVLDVIQPRVKADGSPCFPGFLAPSNSGGQGVTNVLEGLLVASCAQVEGANPLFTPKEGIIDMGCPGADLSPFAGSHLFVLKLEFLDGLGDEDLAQSINLAGFRAATVLAGITLREIPARQQVLDSRVISPNLPGVGVVMQLGGEGPLHDTYIAGHSVTGMLPLLTRYEKLADGMVVANNFTYASQRNYTCLYQQNMLLESLLARADEVALRGVILTRGYSQSRDSKLRMAGLAAEIADASEVEGVIVTTEGAGNAHIDTMLTCQECEKRGLHTVILLNEMSDTNGNDPGFIDFVPEADAIVSVGNREEIIELPPVDQVVGGTLLEGKILAAGEIKVPLRDICGATNEMGAWRNGAQAF</sequence>
<evidence type="ECO:0000313" key="1">
    <source>
        <dbReference type="EMBL" id="ATW27215.1"/>
    </source>
</evidence>
<dbReference type="RefSeq" id="WP_214658829.1">
    <property type="nucleotide sequence ID" value="NZ_CP017634.1"/>
</dbReference>
<evidence type="ECO:0000313" key="2">
    <source>
        <dbReference type="Proteomes" id="UP000323521"/>
    </source>
</evidence>
<protein>
    <recommendedName>
        <fullName evidence="3">Glycine reductase</fullName>
    </recommendedName>
</protein>
<dbReference type="GO" id="GO:0050485">
    <property type="term" value="F:oxidoreductase activity, acting on X-H and Y-H to form an X-Y bond, with a disulfide as acceptor"/>
    <property type="evidence" value="ECO:0007669"/>
    <property type="project" value="InterPro"/>
</dbReference>
<gene>
    <name evidence="1" type="ORF">DCMF_22860</name>
</gene>
<proteinExistence type="predicted"/>
<dbReference type="KEGG" id="fwa:DCMF_22860"/>
<dbReference type="Proteomes" id="UP000323521">
    <property type="component" value="Chromosome"/>
</dbReference>
<reference evidence="1 2" key="1">
    <citation type="submission" date="2016-10" db="EMBL/GenBank/DDBJ databases">
        <title>Complete Genome Sequence of Peptococcaceae strain DCMF.</title>
        <authorList>
            <person name="Edwards R.J."/>
            <person name="Holland S.I."/>
            <person name="Deshpande N.P."/>
            <person name="Wong Y.K."/>
            <person name="Ertan H."/>
            <person name="Manefield M."/>
            <person name="Russell T.L."/>
            <person name="Lee M.J."/>
        </authorList>
    </citation>
    <scope>NUCLEOTIDE SEQUENCE [LARGE SCALE GENOMIC DNA]</scope>
    <source>
        <strain evidence="1 2">DCMF</strain>
    </source>
</reference>